<keyword evidence="17" id="KW-1185">Reference proteome</keyword>
<evidence type="ECO:0000256" key="3">
    <source>
        <dbReference type="ARBA" id="ARBA00022448"/>
    </source>
</evidence>
<reference evidence="16 17" key="1">
    <citation type="submission" date="2019-02" db="EMBL/GenBank/DDBJ databases">
        <title>Haloarcula mannanilyticum sp. nov., a mannan degrading haloarchaeon isolated from commercial salt.</title>
        <authorList>
            <person name="Enomoto S."/>
            <person name="Shimane Y."/>
            <person name="Kamekura M."/>
            <person name="Ito T."/>
            <person name="Moriya O."/>
            <person name="Ihara K."/>
            <person name="Takahashi-Ando N."/>
            <person name="Fukushima Y."/>
            <person name="Yoshida Y."/>
            <person name="Usama R."/>
            <person name="Takai K."/>
            <person name="Minegishi H."/>
        </authorList>
    </citation>
    <scope>NUCLEOTIDE SEQUENCE [LARGE SCALE GENOMIC DNA]</scope>
    <source>
        <strain evidence="16 17">MD130-1</strain>
    </source>
</reference>
<feature type="domain" description="RCK N-terminal" evidence="14">
    <location>
        <begin position="401"/>
        <end position="517"/>
    </location>
</feature>
<evidence type="ECO:0000256" key="13">
    <source>
        <dbReference type="SAM" id="Phobius"/>
    </source>
</evidence>
<dbReference type="Pfam" id="PF00999">
    <property type="entry name" value="Na_H_Exchanger"/>
    <property type="match status" value="1"/>
</dbReference>
<evidence type="ECO:0000256" key="12">
    <source>
        <dbReference type="ARBA" id="ARBA00023136"/>
    </source>
</evidence>
<evidence type="ECO:0000256" key="7">
    <source>
        <dbReference type="ARBA" id="ARBA00022692"/>
    </source>
</evidence>
<evidence type="ECO:0000256" key="5">
    <source>
        <dbReference type="ARBA" id="ARBA00022475"/>
    </source>
</evidence>
<keyword evidence="5" id="KW-1003">Cell membrane</keyword>
<dbReference type="InterPro" id="IPR006036">
    <property type="entry name" value="K_uptake_TrkA"/>
</dbReference>
<dbReference type="Proteomes" id="UP000304382">
    <property type="component" value="Unassembled WGS sequence"/>
</dbReference>
<dbReference type="InterPro" id="IPR038770">
    <property type="entry name" value="Na+/solute_symporter_sf"/>
</dbReference>
<dbReference type="Pfam" id="PF02080">
    <property type="entry name" value="TrkA_C"/>
    <property type="match status" value="1"/>
</dbReference>
<keyword evidence="6" id="KW-0633">Potassium transport</keyword>
<feature type="transmembrane region" description="Helical" evidence="13">
    <location>
        <begin position="121"/>
        <end position="146"/>
    </location>
</feature>
<dbReference type="PANTHER" id="PTHR32507:SF0">
    <property type="entry name" value="NA(+)_H(+) ANTIPORTER 2-RELATED"/>
    <property type="match status" value="1"/>
</dbReference>
<dbReference type="PANTHER" id="PTHR32507">
    <property type="entry name" value="NA(+)/H(+) ANTIPORTER 1"/>
    <property type="match status" value="1"/>
</dbReference>
<protein>
    <submittedName>
        <fullName evidence="16">Potassium transporter</fullName>
    </submittedName>
</protein>
<keyword evidence="11" id="KW-0406">Ion transport</keyword>
<evidence type="ECO:0000256" key="9">
    <source>
        <dbReference type="ARBA" id="ARBA00022989"/>
    </source>
</evidence>
<dbReference type="GO" id="GO:0015297">
    <property type="term" value="F:antiporter activity"/>
    <property type="evidence" value="ECO:0007669"/>
    <property type="project" value="UniProtKB-KW"/>
</dbReference>
<feature type="domain" description="RCK C-terminal" evidence="15">
    <location>
        <begin position="536"/>
        <end position="619"/>
    </location>
</feature>
<keyword evidence="10" id="KW-0520">NAD</keyword>
<feature type="transmembrane region" description="Helical" evidence="13">
    <location>
        <begin position="59"/>
        <end position="80"/>
    </location>
</feature>
<gene>
    <name evidence="16" type="ORF">Harman_17510</name>
</gene>
<dbReference type="Gene3D" id="1.20.1530.20">
    <property type="match status" value="1"/>
</dbReference>
<evidence type="ECO:0000259" key="14">
    <source>
        <dbReference type="PROSITE" id="PS51201"/>
    </source>
</evidence>
<dbReference type="InterPro" id="IPR006037">
    <property type="entry name" value="RCK_C"/>
</dbReference>
<evidence type="ECO:0000256" key="11">
    <source>
        <dbReference type="ARBA" id="ARBA00023065"/>
    </source>
</evidence>
<dbReference type="InterPro" id="IPR003148">
    <property type="entry name" value="RCK_N"/>
</dbReference>
<keyword evidence="9 13" id="KW-1133">Transmembrane helix</keyword>
<evidence type="ECO:0000256" key="10">
    <source>
        <dbReference type="ARBA" id="ARBA00023027"/>
    </source>
</evidence>
<dbReference type="InterPro" id="IPR006153">
    <property type="entry name" value="Cation/H_exchanger_TM"/>
</dbReference>
<evidence type="ECO:0000256" key="6">
    <source>
        <dbReference type="ARBA" id="ARBA00022538"/>
    </source>
</evidence>
<dbReference type="Gene3D" id="3.40.50.720">
    <property type="entry name" value="NAD(P)-binding Rossmann-like Domain"/>
    <property type="match status" value="1"/>
</dbReference>
<dbReference type="GO" id="GO:0005886">
    <property type="term" value="C:plasma membrane"/>
    <property type="evidence" value="ECO:0007669"/>
    <property type="project" value="UniProtKB-SubCell"/>
</dbReference>
<dbReference type="PROSITE" id="PS51202">
    <property type="entry name" value="RCK_C"/>
    <property type="match status" value="1"/>
</dbReference>
<proteinExistence type="predicted"/>
<dbReference type="RefSeq" id="WP_137683424.1">
    <property type="nucleotide sequence ID" value="NZ_BIXZ01000002.1"/>
</dbReference>
<dbReference type="InterPro" id="IPR036721">
    <property type="entry name" value="RCK_C_sf"/>
</dbReference>
<feature type="transmembrane region" description="Helical" evidence="13">
    <location>
        <begin position="370"/>
        <end position="390"/>
    </location>
</feature>
<sequence length="620" mass="64364">MSGAASLIGAVVLVVSLGVAAQLVADWLQIPSVAFLLVAGVFVGPQALGLVDPAIFGQAGLQAIVGLSVGIIVFEGAFHLTVERVREASREALGLVTIGAFVSVVGTAVAVNVVFGTTWPVAVLVGSLLIATGPTVITPIMQVVPVRDRVAAALETEGIINDVTAAILAVATFEFVIASQSSPVVVVEAFVARLAVGVLVGVAVGGGIALLLQRLKLSADNATQNARVMVLTAALLAYALGSMWLLEAGIAAAAVAGIVLGNADIPHEDEIADFKGGITLFVLSFVFIVLAAQLSLGDLRALGIGGLVIVIVVVALVRPLGVFLSTLGGRLTVRERMFVGAMGPRGIVPASVATLFAIELRPENPEAATVLVGTVFLVIFATVMFQGGLARHFAQALDILPMQTLIVGAGRVGRELATRYESRGEEVALIDSDEDTVERVRADGHRVVHGDATNANVLEEAGANRASVVVAATADDDVNLLVAQLATTRFDVDTVVARANQPDNLEAFEDLDVETISAGFAVADAIDDAVERPALAHWLSDSGRTGDVLEVELGNESLVDRTIEETAKKLPDGCLVAMVSRNGTDRVPDSDFRLASGDHLTLVCETNEAMQDARRLCQGD</sequence>
<dbReference type="PRINTS" id="PR00335">
    <property type="entry name" value="KUPTAKETRKA"/>
</dbReference>
<comment type="caution">
    <text evidence="16">The sequence shown here is derived from an EMBL/GenBank/DDBJ whole genome shotgun (WGS) entry which is preliminary data.</text>
</comment>
<organism evidence="16 17">
    <name type="scientific">Haloarcula mannanilytica</name>
    <dbReference type="NCBI Taxonomy" id="2509225"/>
    <lineage>
        <taxon>Archaea</taxon>
        <taxon>Methanobacteriati</taxon>
        <taxon>Methanobacteriota</taxon>
        <taxon>Stenosarchaea group</taxon>
        <taxon>Halobacteria</taxon>
        <taxon>Halobacteriales</taxon>
        <taxon>Haloarculaceae</taxon>
        <taxon>Haloarcula</taxon>
    </lineage>
</organism>
<evidence type="ECO:0000256" key="2">
    <source>
        <dbReference type="ARBA" id="ARBA00004651"/>
    </source>
</evidence>
<keyword evidence="3" id="KW-0813">Transport</keyword>
<evidence type="ECO:0000259" key="15">
    <source>
        <dbReference type="PROSITE" id="PS51202"/>
    </source>
</evidence>
<dbReference type="GO" id="GO:1902600">
    <property type="term" value="P:proton transmembrane transport"/>
    <property type="evidence" value="ECO:0007669"/>
    <property type="project" value="InterPro"/>
</dbReference>
<feature type="transmembrane region" description="Helical" evidence="13">
    <location>
        <begin position="302"/>
        <end position="325"/>
    </location>
</feature>
<dbReference type="SUPFAM" id="SSF51735">
    <property type="entry name" value="NAD(P)-binding Rossmann-fold domains"/>
    <property type="match status" value="1"/>
</dbReference>
<evidence type="ECO:0000256" key="4">
    <source>
        <dbReference type="ARBA" id="ARBA00022449"/>
    </source>
</evidence>
<evidence type="ECO:0000256" key="8">
    <source>
        <dbReference type="ARBA" id="ARBA00022958"/>
    </source>
</evidence>
<keyword evidence="7 13" id="KW-0812">Transmembrane</keyword>
<evidence type="ECO:0000256" key="1">
    <source>
        <dbReference type="ARBA" id="ARBA00003660"/>
    </source>
</evidence>
<feature type="transmembrane region" description="Helical" evidence="13">
    <location>
        <begin position="190"/>
        <end position="212"/>
    </location>
</feature>
<evidence type="ECO:0000313" key="16">
    <source>
        <dbReference type="EMBL" id="GCF13816.1"/>
    </source>
</evidence>
<dbReference type="InterPro" id="IPR036291">
    <property type="entry name" value="NAD(P)-bd_dom_sf"/>
</dbReference>
<dbReference type="EMBL" id="BIXZ01000002">
    <property type="protein sequence ID" value="GCF13816.1"/>
    <property type="molecule type" value="Genomic_DNA"/>
</dbReference>
<accession>A0A4C2EHC3</accession>
<feature type="transmembrane region" description="Helical" evidence="13">
    <location>
        <begin position="277"/>
        <end position="296"/>
    </location>
</feature>
<keyword evidence="4" id="KW-0050">Antiport</keyword>
<dbReference type="AlphaFoldDB" id="A0A4C2EHC3"/>
<keyword evidence="12 13" id="KW-0472">Membrane</keyword>
<feature type="transmembrane region" description="Helical" evidence="13">
    <location>
        <begin position="337"/>
        <end position="358"/>
    </location>
</feature>
<feature type="transmembrane region" description="Helical" evidence="13">
    <location>
        <begin position="92"/>
        <end position="115"/>
    </location>
</feature>
<keyword evidence="8" id="KW-0630">Potassium</keyword>
<name>A0A4C2EHC3_9EURY</name>
<dbReference type="Pfam" id="PF02254">
    <property type="entry name" value="TrkA_N"/>
    <property type="match status" value="1"/>
</dbReference>
<comment type="subcellular location">
    <subcellularLocation>
        <location evidence="2">Cell membrane</location>
        <topology evidence="2">Multi-pass membrane protein</topology>
    </subcellularLocation>
</comment>
<dbReference type="PROSITE" id="PS51201">
    <property type="entry name" value="RCK_N"/>
    <property type="match status" value="1"/>
</dbReference>
<dbReference type="GO" id="GO:0015079">
    <property type="term" value="F:potassium ion transmembrane transporter activity"/>
    <property type="evidence" value="ECO:0007669"/>
    <property type="project" value="InterPro"/>
</dbReference>
<comment type="function">
    <text evidence="1">Part of a potassium transport system.</text>
</comment>
<dbReference type="SUPFAM" id="SSF116726">
    <property type="entry name" value="TrkA C-terminal domain-like"/>
    <property type="match status" value="1"/>
</dbReference>
<dbReference type="OrthoDB" id="11709at2157"/>
<evidence type="ECO:0000313" key="17">
    <source>
        <dbReference type="Proteomes" id="UP000304382"/>
    </source>
</evidence>
<feature type="transmembrane region" description="Helical" evidence="13">
    <location>
        <begin position="158"/>
        <end position="178"/>
    </location>
</feature>
<dbReference type="Gene3D" id="3.30.70.1450">
    <property type="entry name" value="Regulator of K+ conductance, C-terminal domain"/>
    <property type="match status" value="1"/>
</dbReference>
<feature type="transmembrane region" description="Helical" evidence="13">
    <location>
        <begin position="246"/>
        <end position="265"/>
    </location>
</feature>